<protein>
    <recommendedName>
        <fullName evidence="4">HAUS augmin-like complex subunit 7</fullName>
    </recommendedName>
</protein>
<proteinExistence type="predicted"/>
<gene>
    <name evidence="2" type="ORF">COCON_G00211240</name>
</gene>
<dbReference type="GO" id="GO:0051225">
    <property type="term" value="P:spindle assembly"/>
    <property type="evidence" value="ECO:0007669"/>
    <property type="project" value="TreeGrafter"/>
</dbReference>
<dbReference type="GO" id="GO:0051011">
    <property type="term" value="F:microtubule minus-end binding"/>
    <property type="evidence" value="ECO:0007669"/>
    <property type="project" value="TreeGrafter"/>
</dbReference>
<dbReference type="PANTHER" id="PTHR14352:SF2">
    <property type="entry name" value="HAUS AUGMIN-LIKE COMPLEX SUBUNIT 7"/>
    <property type="match status" value="1"/>
</dbReference>
<sequence length="343" mass="38450">MAGTLKEKQLAEQVYNKLQGLGCPLVEGLFLQEADGMKDLLCAPSQHRTNILKWICGSCSPSLKEKLSALRSTQTDVLIQEMTHFGYEMMLCRCDDLDLVKGLAPPLRQLHFMEQLLTLVPDTQSERWSVGEVLVQNEEFLGELMSVPAQLSALLNPNCDPWSADLKELLRKRAPQGKRGQNRPVCGSRAEHTVEEASAMLQSTQRVLEDLHKECVFLQSEGVSPRPRLSPCALRLAVSDLSQLMSAFSQSFNTEFKGYCQLKPPGLSPDSQSFHTVHQLLLSCNQELQALEQLADTSSTVSVTARNMQTDRQHWGDGQKHTMPARLEELKKRYSEFLSLRPA</sequence>
<dbReference type="GO" id="GO:0031023">
    <property type="term" value="P:microtubule organizing center organization"/>
    <property type="evidence" value="ECO:0007669"/>
    <property type="project" value="TreeGrafter"/>
</dbReference>
<reference evidence="2" key="1">
    <citation type="journal article" date="2023" name="Science">
        <title>Genome structures resolve the early diversification of teleost fishes.</title>
        <authorList>
            <person name="Parey E."/>
            <person name="Louis A."/>
            <person name="Montfort J."/>
            <person name="Bouchez O."/>
            <person name="Roques C."/>
            <person name="Iampietro C."/>
            <person name="Lluch J."/>
            <person name="Castinel A."/>
            <person name="Donnadieu C."/>
            <person name="Desvignes T."/>
            <person name="Floi Bucao C."/>
            <person name="Jouanno E."/>
            <person name="Wen M."/>
            <person name="Mejri S."/>
            <person name="Dirks R."/>
            <person name="Jansen H."/>
            <person name="Henkel C."/>
            <person name="Chen W.J."/>
            <person name="Zahm M."/>
            <person name="Cabau C."/>
            <person name="Klopp C."/>
            <person name="Thompson A.W."/>
            <person name="Robinson-Rechavi M."/>
            <person name="Braasch I."/>
            <person name="Lecointre G."/>
            <person name="Bobe J."/>
            <person name="Postlethwait J.H."/>
            <person name="Berthelot C."/>
            <person name="Roest Crollius H."/>
            <person name="Guiguen Y."/>
        </authorList>
    </citation>
    <scope>NUCLEOTIDE SEQUENCE</scope>
    <source>
        <strain evidence="2">Concon-B</strain>
    </source>
</reference>
<name>A0A9Q1HQ03_CONCO</name>
<dbReference type="PANTHER" id="PTHR14352">
    <property type="entry name" value="HAUS AUGMIN-LIKE COMPLEX SUBUNIT 7"/>
    <property type="match status" value="1"/>
</dbReference>
<accession>A0A9Q1HQ03</accession>
<keyword evidence="1" id="KW-0175">Coiled coil</keyword>
<feature type="coiled-coil region" evidence="1">
    <location>
        <begin position="194"/>
        <end position="221"/>
    </location>
</feature>
<dbReference type="OrthoDB" id="6435999at2759"/>
<dbReference type="Proteomes" id="UP001152803">
    <property type="component" value="Unassembled WGS sequence"/>
</dbReference>
<dbReference type="AlphaFoldDB" id="A0A9Q1HQ03"/>
<comment type="caution">
    <text evidence="2">The sequence shown here is derived from an EMBL/GenBank/DDBJ whole genome shotgun (WGS) entry which is preliminary data.</text>
</comment>
<dbReference type="GO" id="GO:0070652">
    <property type="term" value="C:HAUS complex"/>
    <property type="evidence" value="ECO:0007669"/>
    <property type="project" value="TreeGrafter"/>
</dbReference>
<evidence type="ECO:0000313" key="2">
    <source>
        <dbReference type="EMBL" id="KAJ8254512.1"/>
    </source>
</evidence>
<evidence type="ECO:0000313" key="3">
    <source>
        <dbReference type="Proteomes" id="UP001152803"/>
    </source>
</evidence>
<organism evidence="2 3">
    <name type="scientific">Conger conger</name>
    <name type="common">Conger eel</name>
    <name type="synonym">Muraena conger</name>
    <dbReference type="NCBI Taxonomy" id="82655"/>
    <lineage>
        <taxon>Eukaryota</taxon>
        <taxon>Metazoa</taxon>
        <taxon>Chordata</taxon>
        <taxon>Craniata</taxon>
        <taxon>Vertebrata</taxon>
        <taxon>Euteleostomi</taxon>
        <taxon>Actinopterygii</taxon>
        <taxon>Neopterygii</taxon>
        <taxon>Teleostei</taxon>
        <taxon>Anguilliformes</taxon>
        <taxon>Congridae</taxon>
        <taxon>Conger</taxon>
    </lineage>
</organism>
<evidence type="ECO:0000256" key="1">
    <source>
        <dbReference type="SAM" id="Coils"/>
    </source>
</evidence>
<dbReference type="EMBL" id="JAFJMO010000016">
    <property type="protein sequence ID" value="KAJ8254512.1"/>
    <property type="molecule type" value="Genomic_DNA"/>
</dbReference>
<keyword evidence="3" id="KW-1185">Reference proteome</keyword>
<dbReference type="InterPro" id="IPR029711">
    <property type="entry name" value="Haus7-like"/>
</dbReference>
<evidence type="ECO:0008006" key="4">
    <source>
        <dbReference type="Google" id="ProtNLM"/>
    </source>
</evidence>